<feature type="region of interest" description="Disordered" evidence="1">
    <location>
        <begin position="22"/>
        <end position="93"/>
    </location>
</feature>
<accession>A0A6A5BN88</accession>
<dbReference type="Proteomes" id="UP000444721">
    <property type="component" value="Unassembled WGS sequence"/>
</dbReference>
<dbReference type="GeneID" id="68109034"/>
<comment type="caution">
    <text evidence="2">The sequence shown here is derived from an EMBL/GenBank/DDBJ whole genome shotgun (WGS) entry which is preliminary data.</text>
</comment>
<dbReference type="VEuPathDB" id="AmoebaDB:NfTy_055610"/>
<protein>
    <submittedName>
        <fullName evidence="2">Uncharacterized protein</fullName>
    </submittedName>
</protein>
<feature type="region of interest" description="Disordered" evidence="1">
    <location>
        <begin position="158"/>
        <end position="203"/>
    </location>
</feature>
<gene>
    <name evidence="2" type="ORF">FDP41_001816</name>
</gene>
<feature type="region of interest" description="Disordered" evidence="1">
    <location>
        <begin position="281"/>
        <end position="305"/>
    </location>
</feature>
<dbReference type="VEuPathDB" id="AmoebaDB:FDP41_001816"/>
<dbReference type="RefSeq" id="XP_044564186.1">
    <property type="nucleotide sequence ID" value="XM_044704942.1"/>
</dbReference>
<evidence type="ECO:0000313" key="2">
    <source>
        <dbReference type="EMBL" id="KAF0979473.1"/>
    </source>
</evidence>
<sequence>MTLFLFGSSSVRNKKTTTTITHKQQNNNNYSSSTAVERNNKSPKGSSLRSSVVIQEEKVNGTTSSTHSKHKKGGSSAQQSTNQKSSRHSVNDDVNKEENHLDDHHQSLELDASHIVEVPPLNQLLPDINKRPSHHALPREDSFETLKSPCQIPQIASINSSSTSSSSPLHSPHQRTEFSSRRKKISHQVGSSNGDEGHVKRHVLKSTNSVRLLDTFQKMSSTRTLIKQDPAFESKLIEYEEKRPKQEMEECKKMVFSQLDDMRKVSPTSIYDNSFSNAQPVKTYASKNRGSDRVRNDDEYSDEEEQDLAYSKREIGKLYAKEIGRESLHLICKVRRNMKKQDSFIQELNDTNIKEKFERNMSLLKGYGTNKQHGLKVME</sequence>
<organism evidence="2 3">
    <name type="scientific">Naegleria fowleri</name>
    <name type="common">Brain eating amoeba</name>
    <dbReference type="NCBI Taxonomy" id="5763"/>
    <lineage>
        <taxon>Eukaryota</taxon>
        <taxon>Discoba</taxon>
        <taxon>Heterolobosea</taxon>
        <taxon>Tetramitia</taxon>
        <taxon>Eutetramitia</taxon>
        <taxon>Vahlkampfiidae</taxon>
        <taxon>Naegleria</taxon>
    </lineage>
</organism>
<keyword evidence="3" id="KW-1185">Reference proteome</keyword>
<dbReference type="OrthoDB" id="10456402at2759"/>
<evidence type="ECO:0000256" key="1">
    <source>
        <dbReference type="SAM" id="MobiDB-lite"/>
    </source>
</evidence>
<feature type="compositionally biased region" description="Polar residues" evidence="1">
    <location>
        <begin position="30"/>
        <end position="53"/>
    </location>
</feature>
<feature type="compositionally biased region" description="Low complexity" evidence="1">
    <location>
        <begin position="158"/>
        <end position="171"/>
    </location>
</feature>
<dbReference type="AlphaFoldDB" id="A0A6A5BN88"/>
<proteinExistence type="predicted"/>
<feature type="compositionally biased region" description="Basic and acidic residues" evidence="1">
    <location>
        <begin position="289"/>
        <end position="298"/>
    </location>
</feature>
<dbReference type="EMBL" id="VFQX01000027">
    <property type="protein sequence ID" value="KAF0979473.1"/>
    <property type="molecule type" value="Genomic_DNA"/>
</dbReference>
<evidence type="ECO:0000313" key="3">
    <source>
        <dbReference type="Proteomes" id="UP000444721"/>
    </source>
</evidence>
<name>A0A6A5BN88_NAEFO</name>
<reference evidence="2 3" key="1">
    <citation type="journal article" date="2019" name="Sci. Rep.">
        <title>Nanopore sequencing improves the draft genome of the human pathogenic amoeba Naegleria fowleri.</title>
        <authorList>
            <person name="Liechti N."/>
            <person name="Schurch N."/>
            <person name="Bruggmann R."/>
            <person name="Wittwer M."/>
        </authorList>
    </citation>
    <scope>NUCLEOTIDE SEQUENCE [LARGE SCALE GENOMIC DNA]</scope>
    <source>
        <strain evidence="2 3">ATCC 30894</strain>
    </source>
</reference>
<dbReference type="VEuPathDB" id="AmoebaDB:NF0103540"/>